<protein>
    <submittedName>
        <fullName evidence="1">Uncharacterized protein</fullName>
    </submittedName>
</protein>
<sequence>MFCFWDARFLYGMPYAGLGFLLQLRADEIFFQRFRRMIRR</sequence>
<gene>
    <name evidence="1" type="ORF">C882_3180</name>
</gene>
<comment type="caution">
    <text evidence="1">The sequence shown here is derived from an EMBL/GenBank/DDBJ whole genome shotgun (WGS) entry which is preliminary data.</text>
</comment>
<proteinExistence type="predicted"/>
<dbReference type="Proteomes" id="UP000009881">
    <property type="component" value="Unassembled WGS sequence"/>
</dbReference>
<dbReference type="EMBL" id="ANHY01000004">
    <property type="protein sequence ID" value="EKV32116.1"/>
    <property type="molecule type" value="Genomic_DNA"/>
</dbReference>
<evidence type="ECO:0000313" key="1">
    <source>
        <dbReference type="EMBL" id="EKV32116.1"/>
    </source>
</evidence>
<dbReference type="AlphaFoldDB" id="K9HV50"/>
<reference evidence="1 2" key="1">
    <citation type="journal article" date="2013" name="Genome Announc.">
        <title>Draft Genome Sequence of an Alphaproteobacterium, Caenispirillum salinarum AK4(T), Isolated from a Solar Saltern.</title>
        <authorList>
            <person name="Khatri I."/>
            <person name="Singh A."/>
            <person name="Korpole S."/>
            <person name="Pinnaka A.K."/>
            <person name="Subramanian S."/>
        </authorList>
    </citation>
    <scope>NUCLEOTIDE SEQUENCE [LARGE SCALE GENOMIC DNA]</scope>
    <source>
        <strain evidence="1 2">AK4</strain>
    </source>
</reference>
<organism evidence="1 2">
    <name type="scientific">Caenispirillum salinarum AK4</name>
    <dbReference type="NCBI Taxonomy" id="1238182"/>
    <lineage>
        <taxon>Bacteria</taxon>
        <taxon>Pseudomonadati</taxon>
        <taxon>Pseudomonadota</taxon>
        <taxon>Alphaproteobacteria</taxon>
        <taxon>Rhodospirillales</taxon>
        <taxon>Novispirillaceae</taxon>
        <taxon>Caenispirillum</taxon>
    </lineage>
</organism>
<keyword evidence="2" id="KW-1185">Reference proteome</keyword>
<name>K9HV50_9PROT</name>
<evidence type="ECO:0000313" key="2">
    <source>
        <dbReference type="Proteomes" id="UP000009881"/>
    </source>
</evidence>
<dbReference type="STRING" id="1238182.C882_3180"/>
<accession>K9HV50</accession>